<dbReference type="Gene3D" id="3.60.15.10">
    <property type="entry name" value="Ribonuclease Z/Hydroxyacylglutathione hydrolase-like"/>
    <property type="match status" value="1"/>
</dbReference>
<dbReference type="InterPro" id="IPR052159">
    <property type="entry name" value="Competence_DNA_uptake"/>
</dbReference>
<dbReference type="RefSeq" id="WP_415864556.1">
    <property type="nucleotide sequence ID" value="NZ_CP134537.1"/>
</dbReference>
<evidence type="ECO:0000313" key="1">
    <source>
        <dbReference type="EMBL" id="WNH07669.1"/>
    </source>
</evidence>
<gene>
    <name evidence="1" type="ORF">RHP51_10655</name>
</gene>
<dbReference type="PANTHER" id="PTHR30619">
    <property type="entry name" value="DNA INTERNALIZATION/COMPETENCE PROTEIN COMEC/REC2"/>
    <property type="match status" value="1"/>
</dbReference>
<dbReference type="InterPro" id="IPR036866">
    <property type="entry name" value="RibonucZ/Hydroxyglut_hydro"/>
</dbReference>
<dbReference type="EMBL" id="CP134537">
    <property type="protein sequence ID" value="WNH07669.1"/>
    <property type="molecule type" value="Genomic_DNA"/>
</dbReference>
<name>A0ABY9XP45_9FLAO</name>
<accession>A0ABY9XP45</accession>
<organism evidence="1 2">
    <name type="scientific">Thalassobellus suaedae</name>
    <dbReference type="NCBI Taxonomy" id="3074124"/>
    <lineage>
        <taxon>Bacteria</taxon>
        <taxon>Pseudomonadati</taxon>
        <taxon>Bacteroidota</taxon>
        <taxon>Flavobacteriia</taxon>
        <taxon>Flavobacteriales</taxon>
        <taxon>Flavobacteriaceae</taxon>
        <taxon>Thalassobellus</taxon>
    </lineage>
</organism>
<dbReference type="SUPFAM" id="SSF56281">
    <property type="entry name" value="Metallo-hydrolase/oxidoreductase"/>
    <property type="match status" value="1"/>
</dbReference>
<evidence type="ECO:0008006" key="3">
    <source>
        <dbReference type="Google" id="ProtNLM"/>
    </source>
</evidence>
<proteinExistence type="predicted"/>
<sequence length="405" mass="46643">MIKINMFQASYGDSLLVQVEKEAKKTINIMIDCGFNYKTNIKPNLKRLLKDQSINRFIITHFDKDHIQSASKFLEDNSNYKDENIALIEQIWLNTFKHLQFSKRNIEELSSEETNKVKSYISETSSKSNSEINEGDIGAKQATTLGANILEKKYPWNIDTGEEAICIENVQAVNITDDVKLHLLSPNKKRLQNLESEFRSKLSEMGLNPNSNGIFDDAFELFNLENKDKKEEEGNISSSEKAINARTIKLFTNGENYIKDDSIGNGSSISFILETDNKKILILADAFAEDIIEELKKKYTNECEYPIFFDAVKVSHHGSFRNNSPELFKIIDSDNFLFSTNGKHPKHKHPDVETISCIINRRLPVGVFHRNLVFNYELFHLKDFNDENLKIEFSYEIKVQEETII</sequence>
<dbReference type="PANTHER" id="PTHR30619:SF1">
    <property type="entry name" value="RECOMBINATION PROTEIN 2"/>
    <property type="match status" value="1"/>
</dbReference>
<evidence type="ECO:0000313" key="2">
    <source>
        <dbReference type="Proteomes" id="UP001302806"/>
    </source>
</evidence>
<reference evidence="1 2" key="1">
    <citation type="submission" date="2023-09" db="EMBL/GenBank/DDBJ databases">
        <title>Thalassobella suaedae gen. nov., sp. nov., a marine bacterium of the family Flavobacteriaceae isolated from a halophyte Suaeda japonica.</title>
        <authorList>
            <person name="Lee S.Y."/>
            <person name="Hwang C.Y."/>
        </authorList>
    </citation>
    <scope>NUCLEOTIDE SEQUENCE [LARGE SCALE GENOMIC DNA]</scope>
    <source>
        <strain evidence="1 2">HL-DH14</strain>
    </source>
</reference>
<protein>
    <recommendedName>
        <fullName evidence="3">Metallo-beta-lactamase domain-containing protein</fullName>
    </recommendedName>
</protein>
<dbReference type="Proteomes" id="UP001302806">
    <property type="component" value="Chromosome"/>
</dbReference>